<dbReference type="Pfam" id="PF02826">
    <property type="entry name" value="2-Hacid_dh_C"/>
    <property type="match status" value="1"/>
</dbReference>
<accession>A0A0H4VAY3</accession>
<dbReference type="Gene3D" id="3.40.50.720">
    <property type="entry name" value="NAD(P)-binding Rossmann-like Domain"/>
    <property type="match status" value="2"/>
</dbReference>
<dbReference type="PANTHER" id="PTHR43026">
    <property type="entry name" value="2-HYDROXYACID DEHYDROGENASE HOMOLOG 1-RELATED"/>
    <property type="match status" value="1"/>
</dbReference>
<keyword evidence="2 4" id="KW-0560">Oxidoreductase</keyword>
<reference evidence="8" key="2">
    <citation type="submission" date="2015-04" db="EMBL/GenBank/DDBJ databases">
        <title>The complete genome sequence of Erythrobacter sp. s21-N3.</title>
        <authorList>
            <person name="Zhuang L."/>
            <person name="Liu Y."/>
            <person name="Shao Z."/>
        </authorList>
    </citation>
    <scope>NUCLEOTIDE SEQUENCE [LARGE SCALE GENOMIC DNA]</scope>
    <source>
        <strain evidence="8">s21-N3</strain>
    </source>
</reference>
<dbReference type="RefSeq" id="WP_048885117.1">
    <property type="nucleotide sequence ID" value="NZ_CP011310.1"/>
</dbReference>
<gene>
    <name evidence="7" type="ORF">CP97_05515</name>
</gene>
<reference evidence="7 8" key="1">
    <citation type="journal article" date="2015" name="Int. J. Syst. Evol. Microbiol.">
        <title>Erythrobacter atlanticus sp. nov., a bacterium from ocean sediment able to degrade polycyclic aromatic hydrocarbons.</title>
        <authorList>
            <person name="Zhuang L."/>
            <person name="Liu Y."/>
            <person name="Wang L."/>
            <person name="Wang W."/>
            <person name="Shao Z."/>
        </authorList>
    </citation>
    <scope>NUCLEOTIDE SEQUENCE [LARGE SCALE GENOMIC DNA]</scope>
    <source>
        <strain evidence="8">s21-N3</strain>
    </source>
</reference>
<keyword evidence="8" id="KW-1185">Reference proteome</keyword>
<dbReference type="PROSITE" id="PS00671">
    <property type="entry name" value="D_2_HYDROXYACID_DH_3"/>
    <property type="match status" value="1"/>
</dbReference>
<protein>
    <submittedName>
        <fullName evidence="7">D-isomer specific 2-hydroxyacid dehydrogenase, NAD-binding</fullName>
    </submittedName>
</protein>
<dbReference type="AlphaFoldDB" id="A0A0H4VAY3"/>
<dbReference type="InterPro" id="IPR006139">
    <property type="entry name" value="D-isomer_2_OHA_DH_cat_dom"/>
</dbReference>
<sequence>MRIAVFSSKNYDRTFLDAAAERTDGKHQFTYLDGQLDKQSALLAKDHDAVCAFVNDRLDRQVLEILAREGVRLIALRSAGFNHVDLEAARMEGLTVARVPAYSPDAVAEHTAALILSLNRKIHKAYARVREGNFALEGLLGFDLRGRTVGIVGTGNIGLCMAGIMRGFGCQLLAHDPQPDPQMENLGGRYVNLDELFERSDIISLHCPLTPQTHHLIDHQAIGKMKEGVMLINTSRGGVVDAKALTAGLKSGKIGSVGLDVYEEEENLFFENLSNQLIQDDVFARLLTFPNVLITGHQAFFTREAMTAIAETTIANITRFEEDGTALHEVSVEKLA</sequence>
<dbReference type="Pfam" id="PF00389">
    <property type="entry name" value="2-Hacid_dh"/>
    <property type="match status" value="1"/>
</dbReference>
<evidence type="ECO:0000259" key="5">
    <source>
        <dbReference type="Pfam" id="PF00389"/>
    </source>
</evidence>
<evidence type="ECO:0000256" key="3">
    <source>
        <dbReference type="ARBA" id="ARBA00023027"/>
    </source>
</evidence>
<dbReference type="CDD" id="cd12183">
    <property type="entry name" value="LDH_like_2"/>
    <property type="match status" value="1"/>
</dbReference>
<feature type="domain" description="D-isomer specific 2-hydroxyacid dehydrogenase NAD-binding" evidence="6">
    <location>
        <begin position="113"/>
        <end position="299"/>
    </location>
</feature>
<dbReference type="OrthoDB" id="9793626at2"/>
<proteinExistence type="inferred from homology"/>
<evidence type="ECO:0000313" key="8">
    <source>
        <dbReference type="Proteomes" id="UP000059113"/>
    </source>
</evidence>
<evidence type="ECO:0000256" key="1">
    <source>
        <dbReference type="ARBA" id="ARBA00005854"/>
    </source>
</evidence>
<dbReference type="KEGG" id="ery:CP97_05515"/>
<dbReference type="Proteomes" id="UP000059113">
    <property type="component" value="Chromosome"/>
</dbReference>
<dbReference type="PATRIC" id="fig|1648404.4.peg.1151"/>
<dbReference type="GO" id="GO:0008720">
    <property type="term" value="F:D-lactate dehydrogenase (NAD+) activity"/>
    <property type="evidence" value="ECO:0007669"/>
    <property type="project" value="TreeGrafter"/>
</dbReference>
<evidence type="ECO:0000256" key="2">
    <source>
        <dbReference type="ARBA" id="ARBA00023002"/>
    </source>
</evidence>
<dbReference type="STRING" id="1648404.CP97_05515"/>
<dbReference type="SUPFAM" id="SSF51735">
    <property type="entry name" value="NAD(P)-binding Rossmann-fold domains"/>
    <property type="match status" value="1"/>
</dbReference>
<dbReference type="InterPro" id="IPR029752">
    <property type="entry name" value="D-isomer_DH_CS1"/>
</dbReference>
<dbReference type="PROSITE" id="PS00670">
    <property type="entry name" value="D_2_HYDROXYACID_DH_2"/>
    <property type="match status" value="1"/>
</dbReference>
<comment type="similarity">
    <text evidence="1 4">Belongs to the D-isomer specific 2-hydroxyacid dehydrogenase family.</text>
</comment>
<dbReference type="GO" id="GO:0051287">
    <property type="term" value="F:NAD binding"/>
    <property type="evidence" value="ECO:0007669"/>
    <property type="project" value="InterPro"/>
</dbReference>
<dbReference type="InterPro" id="IPR036291">
    <property type="entry name" value="NAD(P)-bd_dom_sf"/>
</dbReference>
<dbReference type="InterPro" id="IPR058205">
    <property type="entry name" value="D-LDH-like"/>
</dbReference>
<dbReference type="EMBL" id="CP011310">
    <property type="protein sequence ID" value="AKQ41605.1"/>
    <property type="molecule type" value="Genomic_DNA"/>
</dbReference>
<evidence type="ECO:0000259" key="6">
    <source>
        <dbReference type="Pfam" id="PF02826"/>
    </source>
</evidence>
<dbReference type="InterPro" id="IPR006140">
    <property type="entry name" value="D-isomer_DH_NAD-bd"/>
</dbReference>
<evidence type="ECO:0000313" key="7">
    <source>
        <dbReference type="EMBL" id="AKQ41605.1"/>
    </source>
</evidence>
<organism evidence="7 8">
    <name type="scientific">Aurantiacibacter atlanticus</name>
    <dbReference type="NCBI Taxonomy" id="1648404"/>
    <lineage>
        <taxon>Bacteria</taxon>
        <taxon>Pseudomonadati</taxon>
        <taxon>Pseudomonadota</taxon>
        <taxon>Alphaproteobacteria</taxon>
        <taxon>Sphingomonadales</taxon>
        <taxon>Erythrobacteraceae</taxon>
        <taxon>Aurantiacibacter</taxon>
    </lineage>
</organism>
<dbReference type="InterPro" id="IPR029753">
    <property type="entry name" value="D-isomer_DH_CS"/>
</dbReference>
<dbReference type="PANTHER" id="PTHR43026:SF1">
    <property type="entry name" value="2-HYDROXYACID DEHYDROGENASE HOMOLOG 1-RELATED"/>
    <property type="match status" value="1"/>
</dbReference>
<dbReference type="PROSITE" id="PS00065">
    <property type="entry name" value="D_2_HYDROXYACID_DH_1"/>
    <property type="match status" value="1"/>
</dbReference>
<keyword evidence="3" id="KW-0520">NAD</keyword>
<feature type="domain" description="D-isomer specific 2-hydroxyacid dehydrogenase catalytic" evidence="5">
    <location>
        <begin position="3"/>
        <end position="330"/>
    </location>
</feature>
<evidence type="ECO:0000256" key="4">
    <source>
        <dbReference type="RuleBase" id="RU003719"/>
    </source>
</evidence>
<dbReference type="SUPFAM" id="SSF52283">
    <property type="entry name" value="Formate/glycerate dehydrogenase catalytic domain-like"/>
    <property type="match status" value="1"/>
</dbReference>
<name>A0A0H4VAY3_9SPHN</name>